<gene>
    <name evidence="2" type="ORF">F7D14_09730</name>
</gene>
<dbReference type="KEGG" id="mpar:F7D14_09730"/>
<feature type="signal peptide" evidence="1">
    <location>
        <begin position="1"/>
        <end position="21"/>
    </location>
</feature>
<evidence type="ECO:0000313" key="2">
    <source>
        <dbReference type="EMBL" id="QGM97720.1"/>
    </source>
</evidence>
<name>A0A6B8MAP0_9HYPH</name>
<feature type="chain" id="PRO_5025667965" description="Small secreted protein" evidence="1">
    <location>
        <begin position="22"/>
        <end position="117"/>
    </location>
</feature>
<evidence type="ECO:0000256" key="1">
    <source>
        <dbReference type="SAM" id="SignalP"/>
    </source>
</evidence>
<dbReference type="Gene3D" id="1.20.120.660">
    <property type="entry name" value="IL-4 antagonist (De novo design) like domain"/>
    <property type="match status" value="1"/>
</dbReference>
<protein>
    <recommendedName>
        <fullName evidence="4">Small secreted protein</fullName>
    </recommendedName>
</protein>
<dbReference type="Pfam" id="PF16785">
    <property type="entry name" value="SMBP"/>
    <property type="match status" value="1"/>
</dbReference>
<dbReference type="Proteomes" id="UP000422569">
    <property type="component" value="Chromosome"/>
</dbReference>
<accession>A0A6B8MAP0</accession>
<dbReference type="AlphaFoldDB" id="A0A6B8MAP0"/>
<reference evidence="2 3" key="1">
    <citation type="submission" date="2019-09" db="EMBL/GenBank/DDBJ databases">
        <title>Isolation and complete genome sequencing of Methylocystis species.</title>
        <authorList>
            <person name="Rumah B.L."/>
            <person name="Stead C.E."/>
            <person name="Stevens B.C."/>
            <person name="Minton N.P."/>
            <person name="Grosse-Honebrink A."/>
            <person name="Zhang Y."/>
        </authorList>
    </citation>
    <scope>NUCLEOTIDE SEQUENCE [LARGE SCALE GENOMIC DNA]</scope>
    <source>
        <strain evidence="2 3">BRCS2</strain>
    </source>
</reference>
<dbReference type="GO" id="GO:0046872">
    <property type="term" value="F:metal ion binding"/>
    <property type="evidence" value="ECO:0007669"/>
    <property type="project" value="InterPro"/>
</dbReference>
<sequence>MISRRMTILALGLGLGLGAFAQPAVADPNYLEQAISDTKEAIAAGKQMESASFVEHIDDAYDHARSAVWQTPVDPIRKGIKYLRKAAKLAKGTSLDKRIDKATEQAELALEQFQSVK</sequence>
<keyword evidence="3" id="KW-1185">Reference proteome</keyword>
<evidence type="ECO:0000313" key="3">
    <source>
        <dbReference type="Proteomes" id="UP000422569"/>
    </source>
</evidence>
<dbReference type="EMBL" id="CP044331">
    <property type="protein sequence ID" value="QGM97720.1"/>
    <property type="molecule type" value="Genomic_DNA"/>
</dbReference>
<organism evidence="2 3">
    <name type="scientific">Methylocystis parvus</name>
    <dbReference type="NCBI Taxonomy" id="134"/>
    <lineage>
        <taxon>Bacteria</taxon>
        <taxon>Pseudomonadati</taxon>
        <taxon>Pseudomonadota</taxon>
        <taxon>Alphaproteobacteria</taxon>
        <taxon>Hyphomicrobiales</taxon>
        <taxon>Methylocystaceae</taxon>
        <taxon>Methylocystis</taxon>
    </lineage>
</organism>
<dbReference type="InterPro" id="IPR031877">
    <property type="entry name" value="SmbP"/>
</dbReference>
<evidence type="ECO:0008006" key="4">
    <source>
        <dbReference type="Google" id="ProtNLM"/>
    </source>
</evidence>
<keyword evidence="1" id="KW-0732">Signal</keyword>
<proteinExistence type="predicted"/>